<keyword evidence="2" id="KW-1185">Reference proteome</keyword>
<protein>
    <submittedName>
        <fullName evidence="1">Uncharacterized protein</fullName>
    </submittedName>
</protein>
<gene>
    <name evidence="1" type="ORF">M422DRAFT_36329</name>
</gene>
<dbReference type="HOGENOM" id="CLU_2307839_0_0_1"/>
<proteinExistence type="predicted"/>
<evidence type="ECO:0000313" key="1">
    <source>
        <dbReference type="EMBL" id="KIJ31166.1"/>
    </source>
</evidence>
<name>A0A0C9V0L4_SPHS4</name>
<dbReference type="AlphaFoldDB" id="A0A0C9V0L4"/>
<evidence type="ECO:0000313" key="2">
    <source>
        <dbReference type="Proteomes" id="UP000054279"/>
    </source>
</evidence>
<reference evidence="1 2" key="1">
    <citation type="submission" date="2014-06" db="EMBL/GenBank/DDBJ databases">
        <title>Evolutionary Origins and Diversification of the Mycorrhizal Mutualists.</title>
        <authorList>
            <consortium name="DOE Joint Genome Institute"/>
            <consortium name="Mycorrhizal Genomics Consortium"/>
            <person name="Kohler A."/>
            <person name="Kuo A."/>
            <person name="Nagy L.G."/>
            <person name="Floudas D."/>
            <person name="Copeland A."/>
            <person name="Barry K.W."/>
            <person name="Cichocki N."/>
            <person name="Veneault-Fourrey C."/>
            <person name="LaButti K."/>
            <person name="Lindquist E.A."/>
            <person name="Lipzen A."/>
            <person name="Lundell T."/>
            <person name="Morin E."/>
            <person name="Murat C."/>
            <person name="Riley R."/>
            <person name="Ohm R."/>
            <person name="Sun H."/>
            <person name="Tunlid A."/>
            <person name="Henrissat B."/>
            <person name="Grigoriev I.V."/>
            <person name="Hibbett D.S."/>
            <person name="Martin F."/>
        </authorList>
    </citation>
    <scope>NUCLEOTIDE SEQUENCE [LARGE SCALE GENOMIC DNA]</scope>
    <source>
        <strain evidence="1 2">SS14</strain>
    </source>
</reference>
<dbReference type="Proteomes" id="UP000054279">
    <property type="component" value="Unassembled WGS sequence"/>
</dbReference>
<dbReference type="OrthoDB" id="3262412at2759"/>
<sequence length="100" mass="11781">MTPLAHTSQPKKSTLWNRWYTPNQWKLWARSANPAIPRIKTTMIVESLWQHIVLQHLLPRLRQTLADILNQRRSGRAKPLASWQVDFKADWVFHSKSDIA</sequence>
<organism evidence="1 2">
    <name type="scientific">Sphaerobolus stellatus (strain SS14)</name>
    <dbReference type="NCBI Taxonomy" id="990650"/>
    <lineage>
        <taxon>Eukaryota</taxon>
        <taxon>Fungi</taxon>
        <taxon>Dikarya</taxon>
        <taxon>Basidiomycota</taxon>
        <taxon>Agaricomycotina</taxon>
        <taxon>Agaricomycetes</taxon>
        <taxon>Phallomycetidae</taxon>
        <taxon>Geastrales</taxon>
        <taxon>Sphaerobolaceae</taxon>
        <taxon>Sphaerobolus</taxon>
    </lineage>
</organism>
<dbReference type="EMBL" id="KN837247">
    <property type="protein sequence ID" value="KIJ31166.1"/>
    <property type="molecule type" value="Genomic_DNA"/>
</dbReference>
<accession>A0A0C9V0L4</accession>